<dbReference type="GO" id="GO:0004497">
    <property type="term" value="F:monooxygenase activity"/>
    <property type="evidence" value="ECO:0007669"/>
    <property type="project" value="UniProtKB-KW"/>
</dbReference>
<dbReference type="AlphaFoldDB" id="A0A6A1W1E7"/>
<dbReference type="GO" id="GO:0016705">
    <property type="term" value="F:oxidoreductase activity, acting on paired donors, with incorporation or reduction of molecular oxygen"/>
    <property type="evidence" value="ECO:0007669"/>
    <property type="project" value="InterPro"/>
</dbReference>
<comment type="similarity">
    <text evidence="1 6">Belongs to the cytochrome P450 family.</text>
</comment>
<proteinExistence type="inferred from homology"/>
<evidence type="ECO:0000313" key="8">
    <source>
        <dbReference type="EMBL" id="KAB1218915.1"/>
    </source>
</evidence>
<dbReference type="GO" id="GO:0005506">
    <property type="term" value="F:iron ion binding"/>
    <property type="evidence" value="ECO:0007669"/>
    <property type="project" value="InterPro"/>
</dbReference>
<keyword evidence="5 6" id="KW-0349">Heme</keyword>
<feature type="signal peptide" evidence="7">
    <location>
        <begin position="1"/>
        <end position="16"/>
    </location>
</feature>
<evidence type="ECO:0000313" key="9">
    <source>
        <dbReference type="Proteomes" id="UP000516437"/>
    </source>
</evidence>
<evidence type="ECO:0000256" key="3">
    <source>
        <dbReference type="ARBA" id="ARBA00023002"/>
    </source>
</evidence>
<dbReference type="OrthoDB" id="2789670at2759"/>
<dbReference type="PANTHER" id="PTHR47950:SF44">
    <property type="entry name" value="CYTOCHROME P450, FAMILY 76, SUBFAMILY C, POLYPEPTIDE 5-RELATED"/>
    <property type="match status" value="1"/>
</dbReference>
<evidence type="ECO:0000256" key="7">
    <source>
        <dbReference type="SAM" id="SignalP"/>
    </source>
</evidence>
<dbReference type="Proteomes" id="UP000516437">
    <property type="component" value="Chromosome 3"/>
</dbReference>
<dbReference type="InterPro" id="IPR036396">
    <property type="entry name" value="Cyt_P450_sf"/>
</dbReference>
<evidence type="ECO:0000256" key="5">
    <source>
        <dbReference type="PIRSR" id="PIRSR602401-1"/>
    </source>
</evidence>
<accession>A0A6A1W1E7</accession>
<protein>
    <submittedName>
        <fullName evidence="8">Cytochrome P450 76C4</fullName>
    </submittedName>
</protein>
<dbReference type="Pfam" id="PF00067">
    <property type="entry name" value="p450"/>
    <property type="match status" value="1"/>
</dbReference>
<evidence type="ECO:0000256" key="2">
    <source>
        <dbReference type="ARBA" id="ARBA00022723"/>
    </source>
</evidence>
<dbReference type="SUPFAM" id="SSF48264">
    <property type="entry name" value="Cytochrome P450"/>
    <property type="match status" value="1"/>
</dbReference>
<keyword evidence="3 6" id="KW-0560">Oxidoreductase</keyword>
<dbReference type="CDD" id="cd11073">
    <property type="entry name" value="CYP76-like"/>
    <property type="match status" value="1"/>
</dbReference>
<keyword evidence="9" id="KW-1185">Reference proteome</keyword>
<evidence type="ECO:0000256" key="6">
    <source>
        <dbReference type="RuleBase" id="RU000461"/>
    </source>
</evidence>
<keyword evidence="2 5" id="KW-0479">Metal-binding</keyword>
<comment type="cofactor">
    <cofactor evidence="5">
        <name>heme</name>
        <dbReference type="ChEBI" id="CHEBI:30413"/>
    </cofactor>
</comment>
<organism evidence="8 9">
    <name type="scientific">Morella rubra</name>
    <name type="common">Chinese bayberry</name>
    <dbReference type="NCBI Taxonomy" id="262757"/>
    <lineage>
        <taxon>Eukaryota</taxon>
        <taxon>Viridiplantae</taxon>
        <taxon>Streptophyta</taxon>
        <taxon>Embryophyta</taxon>
        <taxon>Tracheophyta</taxon>
        <taxon>Spermatophyta</taxon>
        <taxon>Magnoliopsida</taxon>
        <taxon>eudicotyledons</taxon>
        <taxon>Gunneridae</taxon>
        <taxon>Pentapetalae</taxon>
        <taxon>rosids</taxon>
        <taxon>fabids</taxon>
        <taxon>Fagales</taxon>
        <taxon>Myricaceae</taxon>
        <taxon>Morella</taxon>
    </lineage>
</organism>
<name>A0A6A1W1E7_9ROSI</name>
<dbReference type="PROSITE" id="PS00086">
    <property type="entry name" value="CYTOCHROME_P450"/>
    <property type="match status" value="1"/>
</dbReference>
<dbReference type="FunFam" id="1.10.630.10:FF:000007">
    <property type="entry name" value="Cytochrome P450 76C4"/>
    <property type="match status" value="1"/>
</dbReference>
<dbReference type="PANTHER" id="PTHR47950">
    <property type="entry name" value="CYTOCHROME P450, FAMILY 76, SUBFAMILY C, POLYPEPTIDE 5-RELATED"/>
    <property type="match status" value="1"/>
</dbReference>
<dbReference type="GO" id="GO:0020037">
    <property type="term" value="F:heme binding"/>
    <property type="evidence" value="ECO:0007669"/>
    <property type="project" value="InterPro"/>
</dbReference>
<dbReference type="InterPro" id="IPR017972">
    <property type="entry name" value="Cyt_P450_CS"/>
</dbReference>
<keyword evidence="6" id="KW-0503">Monooxygenase</keyword>
<sequence>MEFLALLLLVLFFVLASIHVLTFDRGCRKSGSPKIPPGPKPLPIIGNTLELGNRPHHALARLSKIYGPLMTLKLGSRTAVVISSPDMAKEALQTNDQVFSGRTIADTSRAFNHHKFSVAWLPASTQWRKLRKVSATQIFAPQRLDATQALRRVKVQQLLDHVQACCSSGQAVDIGRAVFTTGLNALSNTFFSIDLAEYCNSNSSQEFHELIWGAMAEAGRPNISDFFPALRFIDPQGARRRMTTYFAKLFGILDGIIDKRVQLRALAKSSKPSDDVLDSLLNLTEEDNPDLRFDHIKRLLVDLFVAGNDTTTSTVEWAMAELLRDPAKMAKAREEAEEVLGNVGLVQESDILKLPYLQAVVKETLRLHPPAPLLIPHKAEVDVEMCGFTVPKNAQILVNVWAMGRDSSIWPNPTLFSPERFLEKDIDYKGRDFELIPFGAGRRICPGLPLASRMVSFILASLVYSFHWTLPAETKPEDLDMSEAAAGFTLHRTKPLLAIPITSV</sequence>
<dbReference type="InterPro" id="IPR001128">
    <property type="entry name" value="Cyt_P450"/>
</dbReference>
<feature type="binding site" description="axial binding residue" evidence="5">
    <location>
        <position position="445"/>
    </location>
    <ligand>
        <name>heme</name>
        <dbReference type="ChEBI" id="CHEBI:30413"/>
    </ligand>
    <ligandPart>
        <name>Fe</name>
        <dbReference type="ChEBI" id="CHEBI:18248"/>
    </ligandPart>
</feature>
<keyword evidence="4 5" id="KW-0408">Iron</keyword>
<reference evidence="8 9" key="1">
    <citation type="journal article" date="2019" name="Plant Biotechnol. J.">
        <title>The red bayberry genome and genetic basis of sex determination.</title>
        <authorList>
            <person name="Jia H.M."/>
            <person name="Jia H.J."/>
            <person name="Cai Q.L."/>
            <person name="Wang Y."/>
            <person name="Zhao H.B."/>
            <person name="Yang W.F."/>
            <person name="Wang G.Y."/>
            <person name="Li Y.H."/>
            <person name="Zhan D.L."/>
            <person name="Shen Y.T."/>
            <person name="Niu Q.F."/>
            <person name="Chang L."/>
            <person name="Qiu J."/>
            <person name="Zhao L."/>
            <person name="Xie H.B."/>
            <person name="Fu W.Y."/>
            <person name="Jin J."/>
            <person name="Li X.W."/>
            <person name="Jiao Y."/>
            <person name="Zhou C.C."/>
            <person name="Tu T."/>
            <person name="Chai C.Y."/>
            <person name="Gao J.L."/>
            <person name="Fan L.J."/>
            <person name="van de Weg E."/>
            <person name="Wang J.Y."/>
            <person name="Gao Z.S."/>
        </authorList>
    </citation>
    <scope>NUCLEOTIDE SEQUENCE [LARGE SCALE GENOMIC DNA]</scope>
    <source>
        <tissue evidence="8">Leaves</tissue>
    </source>
</reference>
<comment type="caution">
    <text evidence="8">The sequence shown here is derived from an EMBL/GenBank/DDBJ whole genome shotgun (WGS) entry which is preliminary data.</text>
</comment>
<dbReference type="InterPro" id="IPR002401">
    <property type="entry name" value="Cyt_P450_E_grp-I"/>
</dbReference>
<evidence type="ECO:0000256" key="1">
    <source>
        <dbReference type="ARBA" id="ARBA00010617"/>
    </source>
</evidence>
<dbReference type="PRINTS" id="PR00385">
    <property type="entry name" value="P450"/>
</dbReference>
<gene>
    <name evidence="8" type="ORF">CJ030_MR3G015169</name>
</gene>
<feature type="chain" id="PRO_5025414634" evidence="7">
    <location>
        <begin position="17"/>
        <end position="504"/>
    </location>
</feature>
<keyword evidence="7" id="KW-0732">Signal</keyword>
<dbReference type="PRINTS" id="PR00463">
    <property type="entry name" value="EP450I"/>
</dbReference>
<dbReference type="EMBL" id="RXIC02000021">
    <property type="protein sequence ID" value="KAB1218915.1"/>
    <property type="molecule type" value="Genomic_DNA"/>
</dbReference>
<evidence type="ECO:0000256" key="4">
    <source>
        <dbReference type="ARBA" id="ARBA00023004"/>
    </source>
</evidence>
<dbReference type="Gene3D" id="1.10.630.10">
    <property type="entry name" value="Cytochrome P450"/>
    <property type="match status" value="1"/>
</dbReference>